<sequence length="326" mass="37505">MFPSLANEYYDSQQEERHNRDHRRSSSSRRKRSGSVSHHQSGHPSSVVALALGCEPEDFSSSIEMDLTQIRKKLRALRETGASKEVILDTIELLQQISDIYFEAMAEMLDTADTAELYTVSAKTLTELKPLRIALEKKSEETQFTWAGWHVPTKEDKKESHGSERRGRSETRRSSVSGYHNESPPEYDRTEIYGPRFRDPFVNPIQEQNEDCSSEKWQHHKDSKTDSNHSSRSSSRKSSYQNVYELEGEGVVEPQHVDKQKYQFEKKHHKYLRPDPPSSSSKESKHRRSSSNDSDYKREESKFSKLKWPACLVIGAESSKGIVVHA</sequence>
<feature type="region of interest" description="Disordered" evidence="1">
    <location>
        <begin position="149"/>
        <end position="303"/>
    </location>
</feature>
<feature type="compositionally biased region" description="Basic and acidic residues" evidence="1">
    <location>
        <begin position="152"/>
        <end position="173"/>
    </location>
</feature>
<proteinExistence type="predicted"/>
<organism evidence="2 3">
    <name type="scientific">Orbilia ellipsospora</name>
    <dbReference type="NCBI Taxonomy" id="2528407"/>
    <lineage>
        <taxon>Eukaryota</taxon>
        <taxon>Fungi</taxon>
        <taxon>Dikarya</taxon>
        <taxon>Ascomycota</taxon>
        <taxon>Pezizomycotina</taxon>
        <taxon>Orbiliomycetes</taxon>
        <taxon>Orbiliales</taxon>
        <taxon>Orbiliaceae</taxon>
        <taxon>Orbilia</taxon>
    </lineage>
</organism>
<evidence type="ECO:0000313" key="3">
    <source>
        <dbReference type="Proteomes" id="UP001365542"/>
    </source>
</evidence>
<gene>
    <name evidence="2" type="ORF">TWF694_003587</name>
</gene>
<accession>A0AAV9WZV2</accession>
<name>A0AAV9WZV2_9PEZI</name>
<keyword evidence="3" id="KW-1185">Reference proteome</keyword>
<evidence type="ECO:0000256" key="1">
    <source>
        <dbReference type="SAM" id="MobiDB-lite"/>
    </source>
</evidence>
<feature type="compositionally biased region" description="Basic and acidic residues" evidence="1">
    <location>
        <begin position="294"/>
        <end position="303"/>
    </location>
</feature>
<comment type="caution">
    <text evidence="2">The sequence shown here is derived from an EMBL/GenBank/DDBJ whole genome shotgun (WGS) entry which is preliminary data.</text>
</comment>
<reference evidence="2 3" key="1">
    <citation type="submission" date="2019-10" db="EMBL/GenBank/DDBJ databases">
        <authorList>
            <person name="Palmer J.M."/>
        </authorList>
    </citation>
    <scope>NUCLEOTIDE SEQUENCE [LARGE SCALE GENOMIC DNA]</scope>
    <source>
        <strain evidence="2 3">TWF694</strain>
    </source>
</reference>
<dbReference type="AlphaFoldDB" id="A0AAV9WZV2"/>
<feature type="compositionally biased region" description="Basic and acidic residues" evidence="1">
    <location>
        <begin position="186"/>
        <end position="199"/>
    </location>
</feature>
<evidence type="ECO:0000313" key="2">
    <source>
        <dbReference type="EMBL" id="KAK6530223.1"/>
    </source>
</evidence>
<protein>
    <submittedName>
        <fullName evidence="2">Uncharacterized protein</fullName>
    </submittedName>
</protein>
<feature type="compositionally biased region" description="Basic and acidic residues" evidence="1">
    <location>
        <begin position="255"/>
        <end position="265"/>
    </location>
</feature>
<dbReference type="EMBL" id="JAVHJO010000013">
    <property type="protein sequence ID" value="KAK6530223.1"/>
    <property type="molecule type" value="Genomic_DNA"/>
</dbReference>
<feature type="region of interest" description="Disordered" evidence="1">
    <location>
        <begin position="1"/>
        <end position="45"/>
    </location>
</feature>
<feature type="compositionally biased region" description="Low complexity" evidence="1">
    <location>
        <begin position="230"/>
        <end position="239"/>
    </location>
</feature>
<feature type="compositionally biased region" description="Basic residues" evidence="1">
    <location>
        <begin position="20"/>
        <end position="33"/>
    </location>
</feature>
<dbReference type="Proteomes" id="UP001365542">
    <property type="component" value="Unassembled WGS sequence"/>
</dbReference>